<evidence type="ECO:0000313" key="6">
    <source>
        <dbReference type="EMBL" id="KAG9455642.1"/>
    </source>
</evidence>
<evidence type="ECO:0000256" key="3">
    <source>
        <dbReference type="ARBA" id="ARBA00022490"/>
    </source>
</evidence>
<dbReference type="EMBL" id="JAINDJ010000002">
    <property type="protein sequence ID" value="KAG9455642.1"/>
    <property type="molecule type" value="Genomic_DNA"/>
</dbReference>
<comment type="caution">
    <text evidence="6">The sequence shown here is derived from an EMBL/GenBank/DDBJ whole genome shotgun (WGS) entry which is preliminary data.</text>
</comment>
<feature type="region of interest" description="Disordered" evidence="5">
    <location>
        <begin position="412"/>
        <end position="446"/>
    </location>
</feature>
<proteinExistence type="predicted"/>
<dbReference type="Proteomes" id="UP000825729">
    <property type="component" value="Unassembled WGS sequence"/>
</dbReference>
<evidence type="ECO:0000256" key="1">
    <source>
        <dbReference type="ARBA" id="ARBA00004123"/>
    </source>
</evidence>
<name>A0AAV7F782_ARIFI</name>
<dbReference type="InterPro" id="IPR044159">
    <property type="entry name" value="IQM"/>
</dbReference>
<evidence type="ECO:0000256" key="2">
    <source>
        <dbReference type="ARBA" id="ARBA00004496"/>
    </source>
</evidence>
<organism evidence="6 7">
    <name type="scientific">Aristolochia fimbriata</name>
    <name type="common">White veined hardy Dutchman's pipe vine</name>
    <dbReference type="NCBI Taxonomy" id="158543"/>
    <lineage>
        <taxon>Eukaryota</taxon>
        <taxon>Viridiplantae</taxon>
        <taxon>Streptophyta</taxon>
        <taxon>Embryophyta</taxon>
        <taxon>Tracheophyta</taxon>
        <taxon>Spermatophyta</taxon>
        <taxon>Magnoliopsida</taxon>
        <taxon>Magnoliidae</taxon>
        <taxon>Piperales</taxon>
        <taxon>Aristolochiaceae</taxon>
        <taxon>Aristolochia</taxon>
    </lineage>
</organism>
<keyword evidence="3" id="KW-0963">Cytoplasm</keyword>
<feature type="region of interest" description="Disordered" evidence="5">
    <location>
        <begin position="1"/>
        <end position="21"/>
    </location>
</feature>
<evidence type="ECO:0000256" key="5">
    <source>
        <dbReference type="SAM" id="MobiDB-lite"/>
    </source>
</evidence>
<dbReference type="PANTHER" id="PTHR31250:SF27">
    <property type="entry name" value="IQ DOMAIN-CONTAINING PROTEIN IQM5"/>
    <property type="match status" value="1"/>
</dbReference>
<dbReference type="PANTHER" id="PTHR31250">
    <property type="entry name" value="IQ DOMAIN-CONTAINING PROTEIN IQM3"/>
    <property type="match status" value="1"/>
</dbReference>
<gene>
    <name evidence="6" type="ORF">H6P81_000150</name>
</gene>
<accession>A0AAV7F782</accession>
<keyword evidence="7" id="KW-1185">Reference proteome</keyword>
<reference evidence="6 7" key="1">
    <citation type="submission" date="2021-07" db="EMBL/GenBank/DDBJ databases">
        <title>The Aristolochia fimbriata genome: insights into angiosperm evolution, floral development and chemical biosynthesis.</title>
        <authorList>
            <person name="Jiao Y."/>
        </authorList>
    </citation>
    <scope>NUCLEOTIDE SEQUENCE [LARGE SCALE GENOMIC DNA]</scope>
    <source>
        <strain evidence="6">IBCAS-2021</strain>
        <tissue evidence="6">Leaf</tissue>
    </source>
</reference>
<protein>
    <recommendedName>
        <fullName evidence="8">IQ domain-containing protein IQM1-like</fullName>
    </recommendedName>
</protein>
<evidence type="ECO:0000313" key="7">
    <source>
        <dbReference type="Proteomes" id="UP000825729"/>
    </source>
</evidence>
<dbReference type="GO" id="GO:0005737">
    <property type="term" value="C:cytoplasm"/>
    <property type="evidence" value="ECO:0007669"/>
    <property type="project" value="UniProtKB-SubCell"/>
</dbReference>
<sequence length="532" mass="59782">MGLSASRIQGPPQNCSKGTALGSKDEIGTIVVRSFSFDNKDVKTTLRSVSFKRKDSETKVAPDGSGQMVIEESLSFKKWEPETVKLETTVSFKNTEMEKVEASTISAPETRDSYGALRLKPPRRYPELNSPRPMSELDAAAVKLQKVYKSYRTRRNLADCAVVVEELWWKALDFAALKRSSVSYYNIEKTETAVSRWARARTKAAKVGKGLSKDDKAQKLALQHWLEAIDPRHRYGHNLHVYYDIWFDSESAQPFFYWLDIGDGKEINLEKCPRNVLHRQCIQYLGPNEREGYEVIVESGKLVYKQSGVFLNTVGESKWIFVLSTSRKLYVGQKRKGTFQHSSFLSGGATTSSGRMVADYGVIKAIWPYSGHYHPTEEHFREFLSFLEEHQVDLTNVKMCAVDEDSTSFKCTEEESEKVAEQPAPVEAAAEETQRPAAEETTGAPKFQMGRPLSCKWSTGAGPRIGCVRDYPSELQFRALEKVNLSPRVNPSAFGAHGPIPSPRPSPKVRLSPRLAYMGMPSPRVVQLQSAK</sequence>
<comment type="subcellular location">
    <subcellularLocation>
        <location evidence="2">Cytoplasm</location>
    </subcellularLocation>
    <subcellularLocation>
        <location evidence="1">Nucleus</location>
    </subcellularLocation>
</comment>
<evidence type="ECO:0008006" key="8">
    <source>
        <dbReference type="Google" id="ProtNLM"/>
    </source>
</evidence>
<keyword evidence="4" id="KW-0539">Nucleus</keyword>
<dbReference type="AlphaFoldDB" id="A0AAV7F782"/>
<dbReference type="GO" id="GO:0005634">
    <property type="term" value="C:nucleus"/>
    <property type="evidence" value="ECO:0007669"/>
    <property type="project" value="UniProtKB-SubCell"/>
</dbReference>
<evidence type="ECO:0000256" key="4">
    <source>
        <dbReference type="ARBA" id="ARBA00023242"/>
    </source>
</evidence>